<evidence type="ECO:0000313" key="3">
    <source>
        <dbReference type="Proteomes" id="UP000248544"/>
    </source>
</evidence>
<feature type="region of interest" description="Disordered" evidence="1">
    <location>
        <begin position="39"/>
        <end position="59"/>
    </location>
</feature>
<sequence length="59" mass="6060">MAQAVREAVENLATPSVLALLGDGEGDLTDAAEGALRAIRPRGAADNGTYPRHPSSTDI</sequence>
<keyword evidence="3" id="KW-1185">Reference proteome</keyword>
<reference evidence="2 3" key="1">
    <citation type="submission" date="2018-01" db="EMBL/GenBank/DDBJ databases">
        <title>Draft genome sequence of Sphaerisporangium sp. 7K107.</title>
        <authorList>
            <person name="Sahin N."/>
            <person name="Saygin H."/>
            <person name="Ay H."/>
        </authorList>
    </citation>
    <scope>NUCLEOTIDE SEQUENCE [LARGE SCALE GENOMIC DNA]</scope>
    <source>
        <strain evidence="2 3">7K107</strain>
    </source>
</reference>
<accession>A0A2W2HFC2</accession>
<organism evidence="2 3">
    <name type="scientific">Spongiactinospora gelatinilytica</name>
    <dbReference type="NCBI Taxonomy" id="2666298"/>
    <lineage>
        <taxon>Bacteria</taxon>
        <taxon>Bacillati</taxon>
        <taxon>Actinomycetota</taxon>
        <taxon>Actinomycetes</taxon>
        <taxon>Streptosporangiales</taxon>
        <taxon>Streptosporangiaceae</taxon>
        <taxon>Spongiactinospora</taxon>
    </lineage>
</organism>
<evidence type="ECO:0000256" key="1">
    <source>
        <dbReference type="SAM" id="MobiDB-lite"/>
    </source>
</evidence>
<comment type="caution">
    <text evidence="2">The sequence shown here is derived from an EMBL/GenBank/DDBJ whole genome shotgun (WGS) entry which is preliminary data.</text>
</comment>
<dbReference type="EMBL" id="POUA01000078">
    <property type="protein sequence ID" value="PZG48268.1"/>
    <property type="molecule type" value="Genomic_DNA"/>
</dbReference>
<gene>
    <name evidence="2" type="ORF">C1I98_12665</name>
</gene>
<proteinExistence type="predicted"/>
<evidence type="ECO:0000313" key="2">
    <source>
        <dbReference type="EMBL" id="PZG48268.1"/>
    </source>
</evidence>
<dbReference type="Proteomes" id="UP000248544">
    <property type="component" value="Unassembled WGS sequence"/>
</dbReference>
<protein>
    <submittedName>
        <fullName evidence="2">Uncharacterized protein</fullName>
    </submittedName>
</protein>
<dbReference type="AlphaFoldDB" id="A0A2W2HFC2"/>
<dbReference type="RefSeq" id="WP_111167369.1">
    <property type="nucleotide sequence ID" value="NZ_POUA01000078.1"/>
</dbReference>
<name>A0A2W2HFC2_9ACTN</name>